<accession>E0NSA8</accession>
<sequence length="423" mass="45912">MKRILIVCCAIFVALAGRAQSSSWTDPTGAQFDFTITDPVNKLAKITKGNGAPGTTVITVPGTVPYNGDTYKVTDIAGRVTWVNNHVYNNGLKKLILSENIKVLRSYSVDLNFDLEEIVFPSTLEVIGSEACTHLHSLKGVDLSHTKVKYIDYGAFNANLSQISYIKFPQTLRRLDFGICIQSNPPLKKLELPAQLDTLSYGTFNGLYQLEEISFTKPTPALLYTTNPVNPTYGPYNPFRDLTNLQVVHLPVDATAAYKSQPYWADGANLYREELAIGSTGYTTYYLENENFLVPTGCTAYIITGITPSGKHGVPGTAHAQAFGAGKIIPKQTGFILQGTANSTITYQANVTGTEENVTGNLLVGTATEQEFSSASYKYYIFSNSGDQGLGFYKQGTRDGASIKLKPHRAGLRLPAGVAPAKG</sequence>
<dbReference type="Proteomes" id="UP000004394">
    <property type="component" value="Unassembled WGS sequence"/>
</dbReference>
<dbReference type="Pfam" id="PF13306">
    <property type="entry name" value="LRR_5"/>
    <property type="match status" value="1"/>
</dbReference>
<feature type="signal peptide" evidence="1">
    <location>
        <begin position="1"/>
        <end position="19"/>
    </location>
</feature>
<feature type="non-terminal residue" evidence="2">
    <location>
        <position position="423"/>
    </location>
</feature>
<evidence type="ECO:0008006" key="4">
    <source>
        <dbReference type="Google" id="ProtNLM"/>
    </source>
</evidence>
<organism evidence="2 3">
    <name type="scientific">Hoylesella marshii DSM 16973 = JCM 13450</name>
    <dbReference type="NCBI Taxonomy" id="862515"/>
    <lineage>
        <taxon>Bacteria</taxon>
        <taxon>Pseudomonadati</taxon>
        <taxon>Bacteroidota</taxon>
        <taxon>Bacteroidia</taxon>
        <taxon>Bacteroidales</taxon>
        <taxon>Prevotellaceae</taxon>
        <taxon>Hoylesella</taxon>
    </lineage>
</organism>
<feature type="chain" id="PRO_5003138239" description="Leucine Rich Repeat protein" evidence="1">
    <location>
        <begin position="20"/>
        <end position="423"/>
    </location>
</feature>
<dbReference type="OrthoDB" id="1082871at2"/>
<dbReference type="EMBL" id="AEEI01000035">
    <property type="protein sequence ID" value="EFM01964.1"/>
    <property type="molecule type" value="Genomic_DNA"/>
</dbReference>
<dbReference type="InterPro" id="IPR032675">
    <property type="entry name" value="LRR_dom_sf"/>
</dbReference>
<evidence type="ECO:0000256" key="1">
    <source>
        <dbReference type="SAM" id="SignalP"/>
    </source>
</evidence>
<name>E0NSA8_9BACT</name>
<reference evidence="2" key="1">
    <citation type="submission" date="2010-07" db="EMBL/GenBank/DDBJ databases">
        <authorList>
            <person name="Muzny D."/>
            <person name="Qin X."/>
            <person name="Deng J."/>
            <person name="Jiang H."/>
            <person name="Liu Y."/>
            <person name="Qu J."/>
            <person name="Song X.-Z."/>
            <person name="Zhang L."/>
            <person name="Thornton R."/>
            <person name="Coyle M."/>
            <person name="Francisco L."/>
            <person name="Jackson L."/>
            <person name="Javaid M."/>
            <person name="Korchina V."/>
            <person name="Kovar C."/>
            <person name="Mata R."/>
            <person name="Mathew T."/>
            <person name="Ngo R."/>
            <person name="Nguyen L."/>
            <person name="Nguyen N."/>
            <person name="Okwuonu G."/>
            <person name="Ongeri F."/>
            <person name="Pham C."/>
            <person name="Simmons D."/>
            <person name="Wilczek-Boney K."/>
            <person name="Hale W."/>
            <person name="Jakkamsetti A."/>
            <person name="Pham P."/>
            <person name="Ruth R."/>
            <person name="San Lucas F."/>
            <person name="Warren J."/>
            <person name="Zhang J."/>
            <person name="Zhao Z."/>
            <person name="Zhou C."/>
            <person name="Zhu D."/>
            <person name="Lee S."/>
            <person name="Bess C."/>
            <person name="Blankenburg K."/>
            <person name="Forbes L."/>
            <person name="Fu Q."/>
            <person name="Gubbala S."/>
            <person name="Hirani K."/>
            <person name="Jayaseelan J.C."/>
            <person name="Lara F."/>
            <person name="Munidasa M."/>
            <person name="Palculict T."/>
            <person name="Patil S."/>
            <person name="Pu L.-L."/>
            <person name="Saada N."/>
            <person name="Tang L."/>
            <person name="Weissenberger G."/>
            <person name="Zhu Y."/>
            <person name="Hemphill L."/>
            <person name="Shang Y."/>
            <person name="Youmans B."/>
            <person name="Ayvaz T."/>
            <person name="Ross M."/>
            <person name="Santibanez J."/>
            <person name="Aqrawi P."/>
            <person name="Gross S."/>
            <person name="Joshi V."/>
            <person name="Fowler G."/>
            <person name="Nazareth L."/>
            <person name="Reid J."/>
            <person name="Worley K."/>
            <person name="Petrosino J."/>
            <person name="Highlander S."/>
            <person name="Gibbs R."/>
        </authorList>
    </citation>
    <scope>NUCLEOTIDE SEQUENCE [LARGE SCALE GENOMIC DNA]</scope>
    <source>
        <strain evidence="2">DSM 16973</strain>
    </source>
</reference>
<proteinExistence type="predicted"/>
<keyword evidence="3" id="KW-1185">Reference proteome</keyword>
<dbReference type="SUPFAM" id="SSF52058">
    <property type="entry name" value="L domain-like"/>
    <property type="match status" value="1"/>
</dbReference>
<dbReference type="Gene3D" id="3.80.10.10">
    <property type="entry name" value="Ribonuclease Inhibitor"/>
    <property type="match status" value="1"/>
</dbReference>
<dbReference type="RefSeq" id="WP_006949018.1">
    <property type="nucleotide sequence ID" value="NZ_BAJI01000039.1"/>
</dbReference>
<protein>
    <recommendedName>
        <fullName evidence="4">Leucine Rich Repeat protein</fullName>
    </recommendedName>
</protein>
<gene>
    <name evidence="2" type="ORF">HMPREF0658_1059</name>
</gene>
<evidence type="ECO:0000313" key="2">
    <source>
        <dbReference type="EMBL" id="EFM01964.1"/>
    </source>
</evidence>
<keyword evidence="1" id="KW-0732">Signal</keyword>
<dbReference type="InterPro" id="IPR026906">
    <property type="entry name" value="LRR_5"/>
</dbReference>
<evidence type="ECO:0000313" key="3">
    <source>
        <dbReference type="Proteomes" id="UP000004394"/>
    </source>
</evidence>
<comment type="caution">
    <text evidence="2">The sequence shown here is derived from an EMBL/GenBank/DDBJ whole genome shotgun (WGS) entry which is preliminary data.</text>
</comment>
<dbReference type="AlphaFoldDB" id="E0NSA8"/>
<dbReference type="HOGENOM" id="CLU_551916_0_0_10"/>